<organism evidence="5 6">
    <name type="scientific">Tigriopus californicus</name>
    <name type="common">Marine copepod</name>
    <dbReference type="NCBI Taxonomy" id="6832"/>
    <lineage>
        <taxon>Eukaryota</taxon>
        <taxon>Metazoa</taxon>
        <taxon>Ecdysozoa</taxon>
        <taxon>Arthropoda</taxon>
        <taxon>Crustacea</taxon>
        <taxon>Multicrustacea</taxon>
        <taxon>Hexanauplia</taxon>
        <taxon>Copepoda</taxon>
        <taxon>Harpacticoida</taxon>
        <taxon>Harpacticidae</taxon>
        <taxon>Tigriopus</taxon>
    </lineage>
</organism>
<keyword evidence="2" id="KW-0442">Lipid degradation</keyword>
<dbReference type="AlphaFoldDB" id="A0A553P860"/>
<dbReference type="GO" id="GO:0019433">
    <property type="term" value="P:triglyceride catabolic process"/>
    <property type="evidence" value="ECO:0007669"/>
    <property type="project" value="TreeGrafter"/>
</dbReference>
<keyword evidence="1 2" id="KW-0443">Lipid metabolism</keyword>
<feature type="region of interest" description="Disordered" evidence="3">
    <location>
        <begin position="1"/>
        <end position="28"/>
    </location>
</feature>
<protein>
    <recommendedName>
        <fullName evidence="4">PNPLA domain-containing protein</fullName>
    </recommendedName>
</protein>
<dbReference type="GO" id="GO:0005737">
    <property type="term" value="C:cytoplasm"/>
    <property type="evidence" value="ECO:0007669"/>
    <property type="project" value="TreeGrafter"/>
</dbReference>
<dbReference type="PROSITE" id="PS51635">
    <property type="entry name" value="PNPLA"/>
    <property type="match status" value="1"/>
</dbReference>
<feature type="compositionally biased region" description="Polar residues" evidence="3">
    <location>
        <begin position="530"/>
        <end position="548"/>
    </location>
</feature>
<reference evidence="5 6" key="1">
    <citation type="journal article" date="2018" name="Nat. Ecol. Evol.">
        <title>Genomic signatures of mitonuclear coevolution across populations of Tigriopus californicus.</title>
        <authorList>
            <person name="Barreto F.S."/>
            <person name="Watson E.T."/>
            <person name="Lima T.G."/>
            <person name="Willett C.S."/>
            <person name="Edmands S."/>
            <person name="Li W."/>
            <person name="Burton R.S."/>
        </authorList>
    </citation>
    <scope>NUCLEOTIDE SEQUENCE [LARGE SCALE GENOMIC DNA]</scope>
    <source>
        <strain evidence="5 6">San Diego</strain>
    </source>
</reference>
<dbReference type="GO" id="GO:0005811">
    <property type="term" value="C:lipid droplet"/>
    <property type="evidence" value="ECO:0007669"/>
    <property type="project" value="TreeGrafter"/>
</dbReference>
<feature type="short sequence motif" description="GXGXXG" evidence="2">
    <location>
        <begin position="68"/>
        <end position="73"/>
    </location>
</feature>
<sequence length="755" mass="83529">MSGLVHQEPEHAVHGMGPDPTQEEDHKTQCCPEMDLHRSCTVLGCQSEPDADVEREYDPRNLNISFAGCGFLGIYHLGVAAAFSHFLPDCQYDKLCGASAGALAATGLVAGIPVTKMVTTLLEVAGEARRHFGGALNPSYNITDVLFEKLRQILPEDIHIRANGKLFVSVTKIMDGKNVMIENYMSRDELIEAIVASAFIPGFSGAMPPVFRGCRIIDGGFSCNLPDIFDNTITVSPFAGSAIICPLDDGKVRAYPVHRLHFSDQGTDVTFANAIRLKHVMYPPSLEELNKILMAGFKDGHRFLRTEGFIKCTQCLTIRSEMTACEDLISCDEFEDSLPQAISHTFESFRNRAENLLLHSSKRFSLFNKTCRFVFNVASYTPPVYLMKKSIQVAHGTTVLLAKTFVTMVNMLEVLIDIRLQSEAEKYLGHTLKAFIKHDDWISVTAPKGSRPVKKRVPKRAVSMDINISQFGRGHDEDDEDDFSSGGSAVVAGCNEDGVDLVQIRVENIRNSLQSSRQHSRTGSRCDLTATENESVPFLNTSDGLSDSTEVVNSSAQEDTTSSEVVGPLFPGGKVFYKDITKQEGGVSRRRYNHDVITWYHPTDAHCDEGNQSFYETLVSLYHLSQTGLGPQGHKMPYELSAEMNKRGSITTSRQTSESEGGETLENIRRVTERQNSVLGYYYRNDKGDLVMVNIYDISNTDPADILGNDILNADSIILDPEEVHDRLRSVPLDRFISNQSTSQTSSSSHADDST</sequence>
<keyword evidence="2" id="KW-0378">Hydrolase</keyword>
<dbReference type="Pfam" id="PF01734">
    <property type="entry name" value="Patatin"/>
    <property type="match status" value="1"/>
</dbReference>
<feature type="active site" description="Proton acceptor" evidence="2">
    <location>
        <position position="218"/>
    </location>
</feature>
<dbReference type="SUPFAM" id="SSF52151">
    <property type="entry name" value="FabD/lysophospholipase-like"/>
    <property type="match status" value="1"/>
</dbReference>
<feature type="region of interest" description="Disordered" evidence="3">
    <location>
        <begin position="512"/>
        <end position="548"/>
    </location>
</feature>
<feature type="active site" description="Nucleophile" evidence="2">
    <location>
        <position position="99"/>
    </location>
</feature>
<dbReference type="Gene3D" id="3.40.1090.10">
    <property type="entry name" value="Cytosolic phospholipase A2 catalytic domain"/>
    <property type="match status" value="2"/>
</dbReference>
<feature type="short sequence motif" description="DGA/G" evidence="2">
    <location>
        <begin position="218"/>
        <end position="220"/>
    </location>
</feature>
<dbReference type="GO" id="GO:0016020">
    <property type="term" value="C:membrane"/>
    <property type="evidence" value="ECO:0007669"/>
    <property type="project" value="TreeGrafter"/>
</dbReference>
<feature type="short sequence motif" description="GXSXG" evidence="2">
    <location>
        <begin position="97"/>
        <end position="101"/>
    </location>
</feature>
<evidence type="ECO:0000256" key="2">
    <source>
        <dbReference type="PROSITE-ProRule" id="PRU01161"/>
    </source>
</evidence>
<evidence type="ECO:0000256" key="1">
    <source>
        <dbReference type="ARBA" id="ARBA00023098"/>
    </source>
</evidence>
<dbReference type="GO" id="GO:0055088">
    <property type="term" value="P:lipid homeostasis"/>
    <property type="evidence" value="ECO:0007669"/>
    <property type="project" value="TreeGrafter"/>
</dbReference>
<proteinExistence type="predicted"/>
<dbReference type="PANTHER" id="PTHR12406">
    <property type="entry name" value="CALCIUM-INDEPENDENT PHOSPHOLIPASE A2 IPLA2 -RELATED"/>
    <property type="match status" value="1"/>
</dbReference>
<comment type="caution">
    <text evidence="5">The sequence shown here is derived from an EMBL/GenBank/DDBJ whole genome shotgun (WGS) entry which is preliminary data.</text>
</comment>
<evidence type="ECO:0000259" key="4">
    <source>
        <dbReference type="PROSITE" id="PS51635"/>
    </source>
</evidence>
<keyword evidence="6" id="KW-1185">Reference proteome</keyword>
<dbReference type="InterPro" id="IPR016035">
    <property type="entry name" value="Acyl_Trfase/lysoPLipase"/>
</dbReference>
<dbReference type="EMBL" id="VCGU01000007">
    <property type="protein sequence ID" value="TRY73840.1"/>
    <property type="molecule type" value="Genomic_DNA"/>
</dbReference>
<dbReference type="Proteomes" id="UP000318571">
    <property type="component" value="Chromosome 3"/>
</dbReference>
<dbReference type="InterPro" id="IPR002641">
    <property type="entry name" value="PNPLA_dom"/>
</dbReference>
<gene>
    <name evidence="5" type="ORF">TCAL_05827</name>
</gene>
<feature type="compositionally biased region" description="Polar residues" evidence="3">
    <location>
        <begin position="512"/>
        <end position="523"/>
    </location>
</feature>
<evidence type="ECO:0000313" key="5">
    <source>
        <dbReference type="EMBL" id="TRY73840.1"/>
    </source>
</evidence>
<evidence type="ECO:0000256" key="3">
    <source>
        <dbReference type="SAM" id="MobiDB-lite"/>
    </source>
</evidence>
<dbReference type="STRING" id="6832.A0A553P860"/>
<feature type="domain" description="PNPLA" evidence="4">
    <location>
        <begin position="64"/>
        <end position="231"/>
    </location>
</feature>
<evidence type="ECO:0000313" key="6">
    <source>
        <dbReference type="Proteomes" id="UP000318571"/>
    </source>
</evidence>
<accession>A0A553P860</accession>
<name>A0A553P860_TIGCA</name>
<dbReference type="GO" id="GO:0004806">
    <property type="term" value="F:triacylglycerol lipase activity"/>
    <property type="evidence" value="ECO:0007669"/>
    <property type="project" value="TreeGrafter"/>
</dbReference>
<dbReference type="InterPro" id="IPR033562">
    <property type="entry name" value="PLPL"/>
</dbReference>
<dbReference type="PANTHER" id="PTHR12406:SF41">
    <property type="entry name" value="BRUMMER, ISOFORM B-RELATED"/>
    <property type="match status" value="1"/>
</dbReference>